<reference evidence="1" key="1">
    <citation type="submission" date="2023-03" db="EMBL/GenBank/DDBJ databases">
        <title>Andean soil-derived lignocellulolytic bacterial consortium as a source of novel taxa and putative plastic-active enzymes.</title>
        <authorList>
            <person name="Diaz-Garcia L."/>
            <person name="Chuvochina M."/>
            <person name="Feuerriegel G."/>
            <person name="Bunk B."/>
            <person name="Sproer C."/>
            <person name="Streit W.R."/>
            <person name="Rodriguez L.M."/>
            <person name="Overmann J."/>
            <person name="Jimenez D.J."/>
        </authorList>
    </citation>
    <scope>NUCLEOTIDE SEQUENCE</scope>
    <source>
        <strain evidence="1">MAG 833</strain>
    </source>
</reference>
<organism evidence="1 2">
    <name type="scientific">Candidatus Brevundimonas colombiensis</name>
    <dbReference type="NCBI Taxonomy" id="3121376"/>
    <lineage>
        <taxon>Bacteria</taxon>
        <taxon>Pseudomonadati</taxon>
        <taxon>Pseudomonadota</taxon>
        <taxon>Alphaproteobacteria</taxon>
        <taxon>Caulobacterales</taxon>
        <taxon>Caulobacteraceae</taxon>
        <taxon>Brevundimonas</taxon>
    </lineage>
</organism>
<dbReference type="SUPFAM" id="SSF53474">
    <property type="entry name" value="alpha/beta-Hydrolases"/>
    <property type="match status" value="1"/>
</dbReference>
<dbReference type="InterPro" id="IPR029058">
    <property type="entry name" value="AB_hydrolase_fold"/>
</dbReference>
<accession>A0AAJ6BIM1</accession>
<dbReference type="Gene3D" id="3.40.50.1820">
    <property type="entry name" value="alpha/beta hydrolase"/>
    <property type="match status" value="1"/>
</dbReference>
<dbReference type="Proteomes" id="UP001213664">
    <property type="component" value="Chromosome"/>
</dbReference>
<evidence type="ECO:0000313" key="2">
    <source>
        <dbReference type="Proteomes" id="UP001213664"/>
    </source>
</evidence>
<proteinExistence type="predicted"/>
<protein>
    <submittedName>
        <fullName evidence="1">Alpha/beta hydrolase</fullName>
    </submittedName>
</protein>
<gene>
    <name evidence="1" type="ORF">P0Y50_07825</name>
</gene>
<keyword evidence="1" id="KW-0378">Hydrolase</keyword>
<dbReference type="GO" id="GO:0016787">
    <property type="term" value="F:hydrolase activity"/>
    <property type="evidence" value="ECO:0007669"/>
    <property type="project" value="UniProtKB-KW"/>
</dbReference>
<dbReference type="AlphaFoldDB" id="A0AAJ6BIM1"/>
<evidence type="ECO:0000313" key="1">
    <source>
        <dbReference type="EMBL" id="WEK38463.1"/>
    </source>
</evidence>
<sequence>MDTERELEFEWVHLAYDETASFAETYGFSGTQGAVNIEGVRIRPKGVASDTLLIFMHPASTLQLLPAPREAARQGAHVLCAGSRYARNDTAGILEKVLLDLGAYIRHAKTVWGYTKVVLVGWSGGGSLSLFYQSQAERPTITATPAGDPVDLVKARLIPADAVIFQAAHISRARLLVDIIDPSVIDETNPDLRDPELDLYDPANSNQPPYSDEFITRYRSAQVARVRRITAWVKQTLDQLRAAGGKEVERGFVTHRTLADPRFLDAAQDPNDRPIGRCYLGDPETVNSGPVGLARFSTLRAWLSQWSIDDSRGDGIACASVISAPLLVIENTADDAVPQPHAHLVFEASASVDKQFARIHGASHYYMQQPELLAEATGVIRTWLEERGLWN</sequence>
<name>A0AAJ6BIM1_9CAUL</name>
<dbReference type="EMBL" id="CP119326">
    <property type="protein sequence ID" value="WEK38463.1"/>
    <property type="molecule type" value="Genomic_DNA"/>
</dbReference>